<dbReference type="InterPro" id="IPR003593">
    <property type="entry name" value="AAA+_ATPase"/>
</dbReference>
<dbReference type="InterPro" id="IPR027417">
    <property type="entry name" value="P-loop_NTPase"/>
</dbReference>
<dbReference type="Pfam" id="PF17866">
    <property type="entry name" value="AAA_lid_6"/>
    <property type="match status" value="2"/>
</dbReference>
<evidence type="ECO:0000313" key="5">
    <source>
        <dbReference type="EMBL" id="MBB6511541.1"/>
    </source>
</evidence>
<dbReference type="PANTHER" id="PTHR43392:SF2">
    <property type="entry name" value="AAA-TYPE ATPASE FAMILY PROTEIN _ ANKYRIN REPEAT FAMILY PROTEIN"/>
    <property type="match status" value="1"/>
</dbReference>
<protein>
    <submittedName>
        <fullName evidence="5">SpoVK/Ycf46/Vps4 family AAA+-type ATPase</fullName>
    </submittedName>
</protein>
<proteinExistence type="inferred from homology"/>
<evidence type="ECO:0000313" key="6">
    <source>
        <dbReference type="Proteomes" id="UP000572212"/>
    </source>
</evidence>
<keyword evidence="6" id="KW-1185">Reference proteome</keyword>
<dbReference type="Pfam" id="PF00004">
    <property type="entry name" value="AAA"/>
    <property type="match status" value="2"/>
</dbReference>
<sequence length="759" mass="88169">MEHNEWGKNREILHQWKSIEKEPPFTEIGALRLLDEINEQKEEISVYDQVYLYSVLIYHRMKRDVSEDVFISYLASYIDEELPDVARQLLSVKKYFSFYTELEELDFNQYYIRETDFDPVKLKKAKAFLNEISELRADVSDEGTLTEDKLTKVYDELLHVIDQTKKILNEVIFLLEQRRSGHDMAIYNEMIDKLKSLIIMFHEYLPSFIKEEQEKDPIEQLDEMIGLVDVKQFIHQYYHYLKYQKKRKEKGFQMIDEQGLNMVITGNPGTGKTTIARLLADIYYQLGLLDTNQVIEVTRSQLIGSFMGQTEENTLNYIKKAIGGVLFIDEAYNLKREDQTGNDYGQAVIDTIVSAMTSQEYQGKFALIIAGYPEEMRHFLWSNQGLRSRFPDSNFIELPNFNDEELMIIAEDAALRNDYYFTTKARERFKSLIEKARVDDSFGNARTVNDLVLKVIFHIGASKNIPMQGDWLDHMRISLSDIEKLDEPNTDKNPNEQLDELIGLSEIKEEVKKLSAFVTVQQERKVRGLPSIPIQLHSVFSGNPGTGKTTVAKIFAQILKQCGLLKRGHLVIASRTDLVAGYVGQTAIKTRNKIREALGGVLFIDEAYALNRGQKDFGKEAIDTIVDEMTKHNENLVIILAGYKNEMEEFISSNPGLESRFKKYFHFQDYTAKELLEMTRFYVDNYKYHLEDEALDYLKKQYEEESVAGNGRFVVNLINEAAQYQAFRIQMDNTELDKITILTREDIELAWKSIRGKRK</sequence>
<dbReference type="CDD" id="cd00009">
    <property type="entry name" value="AAA"/>
    <property type="match status" value="2"/>
</dbReference>
<dbReference type="SUPFAM" id="SSF52540">
    <property type="entry name" value="P-loop containing nucleoside triphosphate hydrolases"/>
    <property type="match status" value="2"/>
</dbReference>
<dbReference type="GO" id="GO:0005524">
    <property type="term" value="F:ATP binding"/>
    <property type="evidence" value="ECO:0007669"/>
    <property type="project" value="UniProtKB-KW"/>
</dbReference>
<dbReference type="InterPro" id="IPR000641">
    <property type="entry name" value="CbxX/CfxQ"/>
</dbReference>
<evidence type="ECO:0000256" key="1">
    <source>
        <dbReference type="ARBA" id="ARBA00010378"/>
    </source>
</evidence>
<keyword evidence="2" id="KW-0547">Nucleotide-binding</keyword>
<reference evidence="5 6" key="1">
    <citation type="submission" date="2020-08" db="EMBL/GenBank/DDBJ databases">
        <title>Genomic Encyclopedia of Type Strains, Phase IV (KMG-IV): sequencing the most valuable type-strain genomes for metagenomic binning, comparative biology and taxonomic classification.</title>
        <authorList>
            <person name="Goeker M."/>
        </authorList>
    </citation>
    <scope>NUCLEOTIDE SEQUENCE [LARGE SCALE GENOMIC DNA]</scope>
    <source>
        <strain evidence="5 6">DSM 11805</strain>
    </source>
</reference>
<gene>
    <name evidence="5" type="ORF">GGQ92_000308</name>
</gene>
<keyword evidence="3" id="KW-0067">ATP-binding</keyword>
<comment type="caution">
    <text evidence="5">The sequence shown here is derived from an EMBL/GenBank/DDBJ whole genome shotgun (WGS) entry which is preliminary data.</text>
</comment>
<dbReference type="RefSeq" id="WP_184243864.1">
    <property type="nucleotide sequence ID" value="NZ_BAAACU010000022.1"/>
</dbReference>
<dbReference type="Gene3D" id="1.10.8.60">
    <property type="match status" value="2"/>
</dbReference>
<dbReference type="InterPro" id="IPR041627">
    <property type="entry name" value="AAA_lid_6"/>
</dbReference>
<dbReference type="FunFam" id="3.40.50.300:FF:000216">
    <property type="entry name" value="Type VII secretion ATPase EccA"/>
    <property type="match status" value="2"/>
</dbReference>
<comment type="similarity">
    <text evidence="1">Belongs to the CbxX/CfxQ family.</text>
</comment>
<name>A0A841RG09_9BACI</name>
<evidence type="ECO:0000256" key="2">
    <source>
        <dbReference type="ARBA" id="ARBA00022741"/>
    </source>
</evidence>
<dbReference type="InterPro" id="IPR050773">
    <property type="entry name" value="CbxX/CfxQ_RuBisCO_ESX"/>
</dbReference>
<dbReference type="SMART" id="SM00382">
    <property type="entry name" value="AAA"/>
    <property type="match status" value="2"/>
</dbReference>
<dbReference type="PANTHER" id="PTHR43392">
    <property type="entry name" value="AAA-TYPE ATPASE FAMILY PROTEIN / ANKYRIN REPEAT FAMILY PROTEIN"/>
    <property type="match status" value="1"/>
</dbReference>
<dbReference type="PRINTS" id="PR00819">
    <property type="entry name" value="CBXCFQXSUPER"/>
</dbReference>
<evidence type="ECO:0000259" key="4">
    <source>
        <dbReference type="SMART" id="SM00382"/>
    </source>
</evidence>
<dbReference type="AlphaFoldDB" id="A0A841RG09"/>
<dbReference type="Proteomes" id="UP000572212">
    <property type="component" value="Unassembled WGS sequence"/>
</dbReference>
<feature type="domain" description="AAA+ ATPase" evidence="4">
    <location>
        <begin position="258"/>
        <end position="380"/>
    </location>
</feature>
<feature type="domain" description="AAA+ ATPase" evidence="4">
    <location>
        <begin position="534"/>
        <end position="671"/>
    </location>
</feature>
<dbReference type="InterPro" id="IPR003959">
    <property type="entry name" value="ATPase_AAA_core"/>
</dbReference>
<evidence type="ECO:0000256" key="3">
    <source>
        <dbReference type="ARBA" id="ARBA00022840"/>
    </source>
</evidence>
<dbReference type="Gene3D" id="3.40.50.300">
    <property type="entry name" value="P-loop containing nucleotide triphosphate hydrolases"/>
    <property type="match status" value="2"/>
</dbReference>
<accession>A0A841RG09</accession>
<dbReference type="EMBL" id="JACHON010000001">
    <property type="protein sequence ID" value="MBB6511541.1"/>
    <property type="molecule type" value="Genomic_DNA"/>
</dbReference>
<organism evidence="5 6">
    <name type="scientific">Gracilibacillus halotolerans</name>
    <dbReference type="NCBI Taxonomy" id="74386"/>
    <lineage>
        <taxon>Bacteria</taxon>
        <taxon>Bacillati</taxon>
        <taxon>Bacillota</taxon>
        <taxon>Bacilli</taxon>
        <taxon>Bacillales</taxon>
        <taxon>Bacillaceae</taxon>
        <taxon>Gracilibacillus</taxon>
    </lineage>
</organism>
<dbReference type="GO" id="GO:0016887">
    <property type="term" value="F:ATP hydrolysis activity"/>
    <property type="evidence" value="ECO:0007669"/>
    <property type="project" value="InterPro"/>
</dbReference>